<dbReference type="AlphaFoldDB" id="A0A560GDK5"/>
<comment type="similarity">
    <text evidence="1 3">Belongs to the short-chain dehydrogenases/reductases (SDR) family.</text>
</comment>
<dbReference type="PROSITE" id="PS00061">
    <property type="entry name" value="ADH_SHORT"/>
    <property type="match status" value="1"/>
</dbReference>
<proteinExistence type="inferred from homology"/>
<evidence type="ECO:0000256" key="2">
    <source>
        <dbReference type="ARBA" id="ARBA00023002"/>
    </source>
</evidence>
<evidence type="ECO:0000313" key="4">
    <source>
        <dbReference type="EMBL" id="TWB31995.1"/>
    </source>
</evidence>
<dbReference type="Gene3D" id="3.40.50.720">
    <property type="entry name" value="NAD(P)-binding Rossmann-like Domain"/>
    <property type="match status" value="1"/>
</dbReference>
<evidence type="ECO:0000256" key="3">
    <source>
        <dbReference type="RuleBase" id="RU000363"/>
    </source>
</evidence>
<dbReference type="PRINTS" id="PR00081">
    <property type="entry name" value="GDHRDH"/>
</dbReference>
<name>A0A560GDK5_9PROT</name>
<protein>
    <submittedName>
        <fullName evidence="4">NADP-dependent 3-hydroxy acid dehydrogenase YdfG</fullName>
    </submittedName>
</protein>
<accession>A0A560GDK5</accession>
<dbReference type="InterPro" id="IPR020904">
    <property type="entry name" value="Sc_DH/Rdtase_CS"/>
</dbReference>
<dbReference type="PANTHER" id="PTHR43639">
    <property type="entry name" value="OXIDOREDUCTASE, SHORT-CHAIN DEHYDROGENASE/REDUCTASE FAMILY (AFU_ORTHOLOGUE AFUA_5G02870)"/>
    <property type="match status" value="1"/>
</dbReference>
<dbReference type="Proteomes" id="UP000316545">
    <property type="component" value="Unassembled WGS sequence"/>
</dbReference>
<evidence type="ECO:0000256" key="1">
    <source>
        <dbReference type="ARBA" id="ARBA00006484"/>
    </source>
</evidence>
<comment type="caution">
    <text evidence="4">The sequence shown here is derived from an EMBL/GenBank/DDBJ whole genome shotgun (WGS) entry which is preliminary data.</text>
</comment>
<gene>
    <name evidence="4" type="ORF">FBZ88_101367</name>
</gene>
<dbReference type="SUPFAM" id="SSF51735">
    <property type="entry name" value="NAD(P)-binding Rossmann-fold domains"/>
    <property type="match status" value="1"/>
</dbReference>
<keyword evidence="2" id="KW-0560">Oxidoreductase</keyword>
<dbReference type="RefSeq" id="WP_145615130.1">
    <property type="nucleotide sequence ID" value="NZ_JAYNFR010000021.1"/>
</dbReference>
<sequence length="231" mass="23101">MTQQKVIITGGAGVLGAAVAQAFRAAGHHVAVIDHAPAPAAVTEGVLHLGGVDLTDEAAARTAFSQAKVAMGGADVLVNVAGGFRWQTVADGDPATWEKLFAINARTCLNMCRAAIMPETDGGLSDGGAIVNVGAAAAEKAGAGMGAYAASKAAVARLTESLAAELGGRIRVNAVLPLVMDTPQNRADMPNVDPKSWTATAAVADAIVFLASRAARAINGALVPVTAPTAD</sequence>
<dbReference type="PRINTS" id="PR00080">
    <property type="entry name" value="SDRFAMILY"/>
</dbReference>
<dbReference type="Pfam" id="PF00106">
    <property type="entry name" value="adh_short"/>
    <property type="match status" value="1"/>
</dbReference>
<reference evidence="4 5" key="1">
    <citation type="submission" date="2019-06" db="EMBL/GenBank/DDBJ databases">
        <title>Genomic Encyclopedia of Type Strains, Phase IV (KMG-V): Genome sequencing to study the core and pangenomes of soil and plant-associated prokaryotes.</title>
        <authorList>
            <person name="Whitman W."/>
        </authorList>
    </citation>
    <scope>NUCLEOTIDE SEQUENCE [LARGE SCALE GENOMIC DNA]</scope>
    <source>
        <strain evidence="4 5">BR 11865</strain>
    </source>
</reference>
<dbReference type="GO" id="GO:0016491">
    <property type="term" value="F:oxidoreductase activity"/>
    <property type="evidence" value="ECO:0007669"/>
    <property type="project" value="UniProtKB-KW"/>
</dbReference>
<dbReference type="InterPro" id="IPR002347">
    <property type="entry name" value="SDR_fam"/>
</dbReference>
<evidence type="ECO:0000313" key="5">
    <source>
        <dbReference type="Proteomes" id="UP000316545"/>
    </source>
</evidence>
<organism evidence="4 5">
    <name type="scientific">Nitrospirillum amazonense</name>
    <dbReference type="NCBI Taxonomy" id="28077"/>
    <lineage>
        <taxon>Bacteria</taxon>
        <taxon>Pseudomonadati</taxon>
        <taxon>Pseudomonadota</taxon>
        <taxon>Alphaproteobacteria</taxon>
        <taxon>Rhodospirillales</taxon>
        <taxon>Azospirillaceae</taxon>
        <taxon>Nitrospirillum</taxon>
    </lineage>
</organism>
<dbReference type="PANTHER" id="PTHR43639:SF1">
    <property type="entry name" value="SHORT-CHAIN DEHYDROGENASE_REDUCTASE FAMILY PROTEIN"/>
    <property type="match status" value="1"/>
</dbReference>
<dbReference type="EMBL" id="VITO01000001">
    <property type="protein sequence ID" value="TWB31995.1"/>
    <property type="molecule type" value="Genomic_DNA"/>
</dbReference>
<keyword evidence="5" id="KW-1185">Reference proteome</keyword>
<dbReference type="InterPro" id="IPR036291">
    <property type="entry name" value="NAD(P)-bd_dom_sf"/>
</dbReference>